<dbReference type="EMBL" id="ML170544">
    <property type="protein sequence ID" value="TDL13573.1"/>
    <property type="molecule type" value="Genomic_DNA"/>
</dbReference>
<sequence>MEGLDDLLSLLKRVKTKGWDDAFPDNLYDNDSKEAIRRNPTSSGHLSTFLNAIEEARVCMSALNEAQRRVGKRLRCLRRLSKPFVLEDGIKRIPDDVLAIVFEMGHHFGGGRHPFAVGVSHVSRRFRSQPRYCGQQFTNPMEKVRFENFFPGQVDLISTSKRTVVTIPSLF</sequence>
<proteinExistence type="predicted"/>
<gene>
    <name evidence="1" type="ORF">BD410DRAFT_399400</name>
</gene>
<accession>A0A4Y7PE34</accession>
<reference evidence="1 2" key="1">
    <citation type="submission" date="2018-06" db="EMBL/GenBank/DDBJ databases">
        <title>A transcriptomic atlas of mushroom development highlights an independent origin of complex multicellularity.</title>
        <authorList>
            <consortium name="DOE Joint Genome Institute"/>
            <person name="Krizsan K."/>
            <person name="Almasi E."/>
            <person name="Merenyi Z."/>
            <person name="Sahu N."/>
            <person name="Viragh M."/>
            <person name="Koszo T."/>
            <person name="Mondo S."/>
            <person name="Kiss B."/>
            <person name="Balint B."/>
            <person name="Kues U."/>
            <person name="Barry K."/>
            <person name="Hegedus J.C."/>
            <person name="Henrissat B."/>
            <person name="Johnson J."/>
            <person name="Lipzen A."/>
            <person name="Ohm R."/>
            <person name="Nagy I."/>
            <person name="Pangilinan J."/>
            <person name="Yan J."/>
            <person name="Xiong Y."/>
            <person name="Grigoriev I.V."/>
            <person name="Hibbett D.S."/>
            <person name="Nagy L.G."/>
        </authorList>
    </citation>
    <scope>NUCLEOTIDE SEQUENCE [LARGE SCALE GENOMIC DNA]</scope>
    <source>
        <strain evidence="1 2">SZMC22713</strain>
    </source>
</reference>
<dbReference type="Proteomes" id="UP000294933">
    <property type="component" value="Unassembled WGS sequence"/>
</dbReference>
<dbReference type="OrthoDB" id="3224080at2759"/>
<dbReference type="AlphaFoldDB" id="A0A4Y7PE34"/>
<dbReference type="STRING" id="50990.A0A4Y7PE34"/>
<keyword evidence="2" id="KW-1185">Reference proteome</keyword>
<evidence type="ECO:0000313" key="2">
    <source>
        <dbReference type="Proteomes" id="UP000294933"/>
    </source>
</evidence>
<name>A0A4Y7PE34_9AGAM</name>
<protein>
    <submittedName>
        <fullName evidence="1">Uncharacterized protein</fullName>
    </submittedName>
</protein>
<evidence type="ECO:0000313" key="1">
    <source>
        <dbReference type="EMBL" id="TDL13573.1"/>
    </source>
</evidence>
<organism evidence="1 2">
    <name type="scientific">Rickenella mellea</name>
    <dbReference type="NCBI Taxonomy" id="50990"/>
    <lineage>
        <taxon>Eukaryota</taxon>
        <taxon>Fungi</taxon>
        <taxon>Dikarya</taxon>
        <taxon>Basidiomycota</taxon>
        <taxon>Agaricomycotina</taxon>
        <taxon>Agaricomycetes</taxon>
        <taxon>Hymenochaetales</taxon>
        <taxon>Rickenellaceae</taxon>
        <taxon>Rickenella</taxon>
    </lineage>
</organism>
<dbReference type="VEuPathDB" id="FungiDB:BD410DRAFT_399400"/>